<keyword evidence="2" id="KW-0282">Flagellum</keyword>
<dbReference type="AlphaFoldDB" id="A0A310S4S4"/>
<evidence type="ECO:0000256" key="4">
    <source>
        <dbReference type="ARBA" id="ARBA00023273"/>
    </source>
</evidence>
<protein>
    <submittedName>
        <fullName evidence="5">Coiled-coil domain-containing protein 65</fullName>
    </submittedName>
</protein>
<accession>A0A310S4S4</accession>
<dbReference type="GO" id="GO:0060285">
    <property type="term" value="P:cilium-dependent cell motility"/>
    <property type="evidence" value="ECO:0007669"/>
    <property type="project" value="TreeGrafter"/>
</dbReference>
<dbReference type="OrthoDB" id="7760980at2759"/>
<dbReference type="PANTHER" id="PTHR21625">
    <property type="entry name" value="NYD-SP28 PROTEIN"/>
    <property type="match status" value="1"/>
</dbReference>
<name>A0A310S4S4_9HYME</name>
<keyword evidence="4" id="KW-0966">Cell projection</keyword>
<keyword evidence="3" id="KW-0969">Cilium</keyword>
<feature type="non-terminal residue" evidence="5">
    <location>
        <position position="1"/>
    </location>
</feature>
<dbReference type="PANTHER" id="PTHR21625:SF0">
    <property type="entry name" value="DYNEIN REGULATORY COMPLEX SUBUNIT 2"/>
    <property type="match status" value="1"/>
</dbReference>
<dbReference type="GO" id="GO:0005858">
    <property type="term" value="C:axonemal dynein complex"/>
    <property type="evidence" value="ECO:0007669"/>
    <property type="project" value="InterPro"/>
</dbReference>
<dbReference type="GO" id="GO:0003352">
    <property type="term" value="P:regulation of cilium movement"/>
    <property type="evidence" value="ECO:0007669"/>
    <property type="project" value="TreeGrafter"/>
</dbReference>
<feature type="non-terminal residue" evidence="5">
    <location>
        <position position="389"/>
    </location>
</feature>
<dbReference type="EMBL" id="KQ775960">
    <property type="protein sequence ID" value="OAD52255.1"/>
    <property type="molecule type" value="Genomic_DNA"/>
</dbReference>
<reference evidence="5 6" key="1">
    <citation type="submission" date="2015-07" db="EMBL/GenBank/DDBJ databases">
        <title>The genome of Eufriesea mexicana.</title>
        <authorList>
            <person name="Pan H."/>
            <person name="Kapheim K."/>
        </authorList>
    </citation>
    <scope>NUCLEOTIDE SEQUENCE [LARGE SCALE GENOMIC DNA]</scope>
    <source>
        <strain evidence="5">0111107269</strain>
        <tissue evidence="5">Whole body</tissue>
    </source>
</reference>
<evidence type="ECO:0000313" key="5">
    <source>
        <dbReference type="EMBL" id="OAD52255.1"/>
    </source>
</evidence>
<organism evidence="5 6">
    <name type="scientific">Eufriesea mexicana</name>
    <dbReference type="NCBI Taxonomy" id="516756"/>
    <lineage>
        <taxon>Eukaryota</taxon>
        <taxon>Metazoa</taxon>
        <taxon>Ecdysozoa</taxon>
        <taxon>Arthropoda</taxon>
        <taxon>Hexapoda</taxon>
        <taxon>Insecta</taxon>
        <taxon>Pterygota</taxon>
        <taxon>Neoptera</taxon>
        <taxon>Endopterygota</taxon>
        <taxon>Hymenoptera</taxon>
        <taxon>Apocrita</taxon>
        <taxon>Aculeata</taxon>
        <taxon>Apoidea</taxon>
        <taxon>Anthophila</taxon>
        <taxon>Apidae</taxon>
        <taxon>Eufriesea</taxon>
    </lineage>
</organism>
<evidence type="ECO:0000256" key="3">
    <source>
        <dbReference type="ARBA" id="ARBA00023069"/>
    </source>
</evidence>
<dbReference type="GO" id="GO:0070286">
    <property type="term" value="P:axonemal dynein complex assembly"/>
    <property type="evidence" value="ECO:0007669"/>
    <property type="project" value="InterPro"/>
</dbReference>
<sequence>ELKLGSLNTERYRYFWREMLTRVQMPDIWRKIEIAWQTLEHAFDFKDYSISLLLDSLQEAELQRRTANGAHIEIIDRSLKAHQARLTNVDTLFYGNISTTLADNVFQSENINYYRNKREIALRKINLLRNRRDENTSNIATSTAISKIDSFVEDRENEKRIITTQLQKKLENLWNHLRNLFSHYYKRTEDRQKGYETIKKKDQVDQQTIARQHLRIAILFEEIVKFRGKIASYKKQSAIQLQEIIRESNFFYNIYRETNERFISGYKRDKEKAMIMSKEYNRSVKYMESLMTKAERIHAYMQICRKYETQDEKILPIMDSYPMRLPTIDNDILPLQMAMKDFQRSIHFWRRLGFARLIATELRIKRNQLFAQTDHLRKSVKRSFTNRTS</sequence>
<evidence type="ECO:0000256" key="1">
    <source>
        <dbReference type="ARBA" id="ARBA00004611"/>
    </source>
</evidence>
<proteinExistence type="predicted"/>
<keyword evidence="6" id="KW-1185">Reference proteome</keyword>
<comment type="subcellular location">
    <subcellularLocation>
        <location evidence="1">Cytoplasm</location>
        <location evidence="1">Cytoskeleton</location>
        <location evidence="1">Flagellum axoneme</location>
    </subcellularLocation>
</comment>
<evidence type="ECO:0000256" key="2">
    <source>
        <dbReference type="ARBA" id="ARBA00022846"/>
    </source>
</evidence>
<dbReference type="InterPro" id="IPR039750">
    <property type="entry name" value="DRC1/DRC2"/>
</dbReference>
<dbReference type="Proteomes" id="UP000250275">
    <property type="component" value="Unassembled WGS sequence"/>
</dbReference>
<evidence type="ECO:0000313" key="6">
    <source>
        <dbReference type="Proteomes" id="UP000250275"/>
    </source>
</evidence>
<gene>
    <name evidence="5" type="ORF">WN48_02540</name>
</gene>